<protein>
    <submittedName>
        <fullName evidence="4">TetR/AcrR family transcriptional regulator</fullName>
    </submittedName>
</protein>
<dbReference type="EMBL" id="JAOWLY010000007">
    <property type="protein sequence ID" value="MDG4984179.1"/>
    <property type="molecule type" value="Genomic_DNA"/>
</dbReference>
<dbReference type="InterPro" id="IPR050624">
    <property type="entry name" value="HTH-type_Tx_Regulator"/>
</dbReference>
<evidence type="ECO:0000256" key="1">
    <source>
        <dbReference type="ARBA" id="ARBA00023125"/>
    </source>
</evidence>
<evidence type="ECO:0000313" key="4">
    <source>
        <dbReference type="EMBL" id="MDG4984179.1"/>
    </source>
</evidence>
<organism evidence="4 5">
    <name type="scientific">Lactococcus lactis</name>
    <dbReference type="NCBI Taxonomy" id="1358"/>
    <lineage>
        <taxon>Bacteria</taxon>
        <taxon>Bacillati</taxon>
        <taxon>Bacillota</taxon>
        <taxon>Bacilli</taxon>
        <taxon>Lactobacillales</taxon>
        <taxon>Streptococcaceae</taxon>
        <taxon>Lactococcus</taxon>
    </lineage>
</organism>
<dbReference type="PANTHER" id="PTHR43479">
    <property type="entry name" value="ACREF/ENVCD OPERON REPRESSOR-RELATED"/>
    <property type="match status" value="1"/>
</dbReference>
<reference evidence="4" key="2">
    <citation type="journal article" date="2023" name="Food Microbiol.">
        <title>Evaluation of the fermentation potential of lactic acid bacteria isolated from herbs, fruits and vegetables as starter cultures in nut-based milk alternatives.</title>
        <authorList>
            <person name="Huang W."/>
            <person name="Dong A."/>
            <person name="Pham H.T."/>
            <person name="Zhou C."/>
            <person name="Huo Z."/>
            <person name="Watjen A.P."/>
            <person name="Prakash S."/>
            <person name="Bang-Berthelsen C.H."/>
            <person name="Turner M.S."/>
        </authorList>
    </citation>
    <scope>NUCLEOTIDE SEQUENCE</scope>
    <source>
        <strain evidence="4">3</strain>
    </source>
</reference>
<keyword evidence="1 2" id="KW-0238">DNA-binding</keyword>
<dbReference type="SUPFAM" id="SSF46689">
    <property type="entry name" value="Homeodomain-like"/>
    <property type="match status" value="1"/>
</dbReference>
<comment type="caution">
    <text evidence="4">The sequence shown here is derived from an EMBL/GenBank/DDBJ whole genome shotgun (WGS) entry which is preliminary data.</text>
</comment>
<dbReference type="Pfam" id="PF00440">
    <property type="entry name" value="TetR_N"/>
    <property type="match status" value="1"/>
</dbReference>
<dbReference type="RefSeq" id="WP_278229059.1">
    <property type="nucleotide sequence ID" value="NZ_JAOWLY010000007.1"/>
</dbReference>
<reference evidence="4" key="1">
    <citation type="submission" date="2022-10" db="EMBL/GenBank/DDBJ databases">
        <authorList>
            <person name="Turner M.S."/>
            <person name="Huang W."/>
        </authorList>
    </citation>
    <scope>NUCLEOTIDE SEQUENCE</scope>
    <source>
        <strain evidence="4">3</strain>
    </source>
</reference>
<feature type="DNA-binding region" description="H-T-H motif" evidence="2">
    <location>
        <begin position="17"/>
        <end position="36"/>
    </location>
</feature>
<evidence type="ECO:0000256" key="2">
    <source>
        <dbReference type="PROSITE-ProRule" id="PRU00335"/>
    </source>
</evidence>
<dbReference type="GO" id="GO:0003677">
    <property type="term" value="F:DNA binding"/>
    <property type="evidence" value="ECO:0007669"/>
    <property type="project" value="UniProtKB-UniRule"/>
</dbReference>
<dbReference type="PROSITE" id="PS50977">
    <property type="entry name" value="HTH_TETR_2"/>
    <property type="match status" value="1"/>
</dbReference>
<proteinExistence type="predicted"/>
<dbReference type="Gene3D" id="1.10.357.10">
    <property type="entry name" value="Tetracycline Repressor, domain 2"/>
    <property type="match status" value="1"/>
</dbReference>
<dbReference type="PANTHER" id="PTHR43479:SF7">
    <property type="entry name" value="TETR-FAMILY TRANSCRIPTIONAL REGULATOR"/>
    <property type="match status" value="1"/>
</dbReference>
<evidence type="ECO:0000259" key="3">
    <source>
        <dbReference type="PROSITE" id="PS50977"/>
    </source>
</evidence>
<name>A0A9X4NI87_9LACT</name>
<feature type="domain" description="HTH tetR-type" evidence="3">
    <location>
        <begin position="1"/>
        <end position="54"/>
    </location>
</feature>
<gene>
    <name evidence="4" type="ORF">OGZ51_08480</name>
</gene>
<evidence type="ECO:0000313" key="5">
    <source>
        <dbReference type="Proteomes" id="UP001152614"/>
    </source>
</evidence>
<dbReference type="InterPro" id="IPR009057">
    <property type="entry name" value="Homeodomain-like_sf"/>
</dbReference>
<dbReference type="AlphaFoldDB" id="A0A9X4NI87"/>
<sequence>MEALIQLMESNKLDKISMSQIATIAEVNRSTIYRFFEDKYDIIESREDQFFEELRQARKNFSSSDLNPKLIKIKDPLYGALIVIKSNRHFLKIVLGKNGEASFPWRFKNFMLQETSEYEQLIEKIMSGVKTELVNIYHISAIFGIIQFWISDDALTIEEVYNFFKIYSQKLLS</sequence>
<dbReference type="InterPro" id="IPR001647">
    <property type="entry name" value="HTH_TetR"/>
</dbReference>
<accession>A0A9X4NI87</accession>
<dbReference type="Proteomes" id="UP001152614">
    <property type="component" value="Unassembled WGS sequence"/>
</dbReference>